<dbReference type="GO" id="GO:0008320">
    <property type="term" value="F:protein transmembrane transporter activity"/>
    <property type="evidence" value="ECO:0007669"/>
    <property type="project" value="TreeGrafter"/>
</dbReference>
<dbReference type="AlphaFoldDB" id="A0AAD8K3I2"/>
<dbReference type="InterPro" id="IPR039175">
    <property type="entry name" value="TIM22"/>
</dbReference>
<evidence type="ECO:0000256" key="2">
    <source>
        <dbReference type="ARBA" id="ARBA00022692"/>
    </source>
</evidence>
<organism evidence="5 6">
    <name type="scientific">Tagetes erecta</name>
    <name type="common">African marigold</name>
    <dbReference type="NCBI Taxonomy" id="13708"/>
    <lineage>
        <taxon>Eukaryota</taxon>
        <taxon>Viridiplantae</taxon>
        <taxon>Streptophyta</taxon>
        <taxon>Embryophyta</taxon>
        <taxon>Tracheophyta</taxon>
        <taxon>Spermatophyta</taxon>
        <taxon>Magnoliopsida</taxon>
        <taxon>eudicotyledons</taxon>
        <taxon>Gunneridae</taxon>
        <taxon>Pentapetalae</taxon>
        <taxon>asterids</taxon>
        <taxon>campanulids</taxon>
        <taxon>Asterales</taxon>
        <taxon>Asteraceae</taxon>
        <taxon>Asteroideae</taxon>
        <taxon>Heliantheae alliance</taxon>
        <taxon>Tageteae</taxon>
        <taxon>Tagetes</taxon>
    </lineage>
</organism>
<comment type="caution">
    <text evidence="5">The sequence shown here is derived from an EMBL/GenBank/DDBJ whole genome shotgun (WGS) entry which is preliminary data.</text>
</comment>
<evidence type="ECO:0000256" key="3">
    <source>
        <dbReference type="ARBA" id="ARBA00022989"/>
    </source>
</evidence>
<protein>
    <recommendedName>
        <fullName evidence="7">Mitochondrial import inner membrane translocase subunit Tim17/Tim22/Tim23 family protein</fullName>
    </recommendedName>
</protein>
<evidence type="ECO:0000313" key="5">
    <source>
        <dbReference type="EMBL" id="KAK1413622.1"/>
    </source>
</evidence>
<dbReference type="GO" id="GO:0045036">
    <property type="term" value="P:protein targeting to chloroplast"/>
    <property type="evidence" value="ECO:0007669"/>
    <property type="project" value="TreeGrafter"/>
</dbReference>
<keyword evidence="2" id="KW-0812">Transmembrane</keyword>
<accession>A0AAD8K3I2</accession>
<keyword evidence="3" id="KW-1133">Transmembrane helix</keyword>
<dbReference type="EMBL" id="JAUHHV010000009">
    <property type="protein sequence ID" value="KAK1413622.1"/>
    <property type="molecule type" value="Genomic_DNA"/>
</dbReference>
<evidence type="ECO:0000256" key="4">
    <source>
        <dbReference type="ARBA" id="ARBA00023136"/>
    </source>
</evidence>
<keyword evidence="4" id="KW-0472">Membrane</keyword>
<sequence length="246" mass="26900">MAPNSSCYCPPRAADTALKMDNKKKQELEFSAEDSLLGPFENWVSKQHVFVEATYDAVIGAVFGALNGLFIDFVFNHVLGAKGVKLPKLMVARLGAYGPLLQSMITSTRLGHVRNLAVIYGVNSGVSCVMKKLTHNDAHSRMVAGFSAGVTLSLVNGMRGKEVVSIGIMLALVGGLLHKEQEEYSEPKAKDVLQDSVDNHQKMNFNTCWFTRNALSPLNDRQVLTNGITVLVMMGRRGRNEDVADE</sequence>
<dbReference type="PANTHER" id="PTHR14110:SF6">
    <property type="entry name" value="OS04G0405100 PROTEIN"/>
    <property type="match status" value="1"/>
</dbReference>
<dbReference type="GO" id="GO:0045039">
    <property type="term" value="P:protein insertion into mitochondrial inner membrane"/>
    <property type="evidence" value="ECO:0007669"/>
    <property type="project" value="InterPro"/>
</dbReference>
<dbReference type="GO" id="GO:0009706">
    <property type="term" value="C:chloroplast inner membrane"/>
    <property type="evidence" value="ECO:0007669"/>
    <property type="project" value="TreeGrafter"/>
</dbReference>
<dbReference type="Proteomes" id="UP001229421">
    <property type="component" value="Unassembled WGS sequence"/>
</dbReference>
<keyword evidence="6" id="KW-1185">Reference proteome</keyword>
<evidence type="ECO:0000256" key="1">
    <source>
        <dbReference type="ARBA" id="ARBA00004141"/>
    </source>
</evidence>
<evidence type="ECO:0008006" key="7">
    <source>
        <dbReference type="Google" id="ProtNLM"/>
    </source>
</evidence>
<comment type="subcellular location">
    <subcellularLocation>
        <location evidence="1">Membrane</location>
        <topology evidence="1">Multi-pass membrane protein</topology>
    </subcellularLocation>
</comment>
<evidence type="ECO:0000313" key="6">
    <source>
        <dbReference type="Proteomes" id="UP001229421"/>
    </source>
</evidence>
<name>A0AAD8K3I2_TARER</name>
<dbReference type="GO" id="GO:0042721">
    <property type="term" value="C:TIM22 mitochondrial import inner membrane insertion complex"/>
    <property type="evidence" value="ECO:0007669"/>
    <property type="project" value="InterPro"/>
</dbReference>
<gene>
    <name evidence="5" type="ORF">QVD17_35398</name>
</gene>
<proteinExistence type="predicted"/>
<reference evidence="5" key="1">
    <citation type="journal article" date="2023" name="bioRxiv">
        <title>Improved chromosome-level genome assembly for marigold (Tagetes erecta).</title>
        <authorList>
            <person name="Jiang F."/>
            <person name="Yuan L."/>
            <person name="Wang S."/>
            <person name="Wang H."/>
            <person name="Xu D."/>
            <person name="Wang A."/>
            <person name="Fan W."/>
        </authorList>
    </citation>
    <scope>NUCLEOTIDE SEQUENCE</scope>
    <source>
        <strain evidence="5">WSJ</strain>
        <tissue evidence="5">Leaf</tissue>
    </source>
</reference>
<dbReference type="PANTHER" id="PTHR14110">
    <property type="entry name" value="MITOCHONDRIAL IMPORT INNER MEMBRANE TRANSLOCASE SUBUNIT TIM22"/>
    <property type="match status" value="1"/>
</dbReference>